<evidence type="ECO:0000313" key="2">
    <source>
        <dbReference type="Proteomes" id="UP000076088"/>
    </source>
</evidence>
<protein>
    <submittedName>
        <fullName evidence="1">Uncharacterized protein</fullName>
    </submittedName>
</protein>
<reference evidence="1 2" key="2">
    <citation type="journal article" date="2016" name="Genome Announc.">
        <title>Complete Genome Sequence of Sphingopyxis macrogoltabida Strain 203N (NBRC 111659), a Polyethylene Glycol Degrader.</title>
        <authorList>
            <person name="Ohtsubo Y."/>
            <person name="Nonoyama S."/>
            <person name="Nagata Y."/>
            <person name="Numata M."/>
            <person name="Tsuchikane K."/>
            <person name="Hosoyama A."/>
            <person name="Yamazoe A."/>
            <person name="Tsuda M."/>
            <person name="Fujita N."/>
            <person name="Kawai F."/>
        </authorList>
    </citation>
    <scope>NUCLEOTIDE SEQUENCE [LARGE SCALE GENOMIC DNA]</scope>
    <source>
        <strain evidence="1 2">203N</strain>
    </source>
</reference>
<reference evidence="2" key="1">
    <citation type="submission" date="2015-11" db="EMBL/GenBank/DDBJ databases">
        <title>Complete genome sequence of a polyethylene-glycol degrader Sphingopyxis macrogoltabida 203N (NBRC 111659).</title>
        <authorList>
            <person name="Yoshiyuki O."/>
            <person name="Shouta N."/>
            <person name="Nagata Y."/>
            <person name="Numata M."/>
            <person name="Tsuchikane K."/>
            <person name="Hosoyama A."/>
            <person name="Yamazoe A."/>
            <person name="Tsuda M."/>
            <person name="Fujita N."/>
            <person name="Kawai F."/>
        </authorList>
    </citation>
    <scope>NUCLEOTIDE SEQUENCE [LARGE SCALE GENOMIC DNA]</scope>
    <source>
        <strain evidence="2">203N</strain>
    </source>
</reference>
<dbReference type="AlphaFoldDB" id="A0AAC9AXK5"/>
<keyword evidence="2" id="KW-1185">Reference proteome</keyword>
<gene>
    <name evidence="1" type="ORF">ATM17_22235</name>
</gene>
<evidence type="ECO:0000313" key="1">
    <source>
        <dbReference type="EMBL" id="AMU91735.1"/>
    </source>
</evidence>
<organism evidence="1 2">
    <name type="scientific">Sphingopyxis macrogoltabida</name>
    <name type="common">Sphingomonas macrogoltabidus</name>
    <dbReference type="NCBI Taxonomy" id="33050"/>
    <lineage>
        <taxon>Bacteria</taxon>
        <taxon>Pseudomonadati</taxon>
        <taxon>Pseudomonadota</taxon>
        <taxon>Alphaproteobacteria</taxon>
        <taxon>Sphingomonadales</taxon>
        <taxon>Sphingomonadaceae</taxon>
        <taxon>Sphingopyxis</taxon>
    </lineage>
</organism>
<name>A0AAC9AXK5_SPHMC</name>
<sequence>MMRLTSIVSRCYAEDLELLRTFSNGVQREKTPIAESLLAAGLLSNGGIHGGDFSDPLAGGIIFNLNEYGDLLKRFGL</sequence>
<dbReference type="Proteomes" id="UP000076088">
    <property type="component" value="Chromosome"/>
</dbReference>
<dbReference type="EMBL" id="CP013344">
    <property type="protein sequence ID" value="AMU91735.1"/>
    <property type="molecule type" value="Genomic_DNA"/>
</dbReference>
<accession>A0AAC9AXK5</accession>
<proteinExistence type="predicted"/>
<dbReference type="KEGG" id="smaz:LH19_21675"/>